<dbReference type="Proteomes" id="UP000602076">
    <property type="component" value="Unassembled WGS sequence"/>
</dbReference>
<protein>
    <recommendedName>
        <fullName evidence="2">Universal stress protein</fullName>
    </recommendedName>
</protein>
<feature type="domain" description="UspA" evidence="3">
    <location>
        <begin position="5"/>
        <end position="144"/>
    </location>
</feature>
<sequence>MSLSYNNILVAVDGSREAEWSFKKAIEIAKRNDANLFIAHIIDTRNFATIEAYDRTMAERSESYAKELLEEYKEVAEKAGVNKVHVEVDYGSPKVKIPKDLAKKHSIDLIVCGATGLNAVERFLIGSVSEHITRYAPCDVLVVRTEKEV</sequence>
<accession>A0A927D052</accession>
<dbReference type="InterPro" id="IPR006015">
    <property type="entry name" value="Universal_stress_UspA"/>
</dbReference>
<dbReference type="GO" id="GO:0005737">
    <property type="term" value="C:cytoplasm"/>
    <property type="evidence" value="ECO:0007669"/>
    <property type="project" value="UniProtKB-SubCell"/>
</dbReference>
<proteinExistence type="inferred from homology"/>
<dbReference type="RefSeq" id="WP_190999752.1">
    <property type="nucleotide sequence ID" value="NZ_JACXSI010000060.1"/>
</dbReference>
<evidence type="ECO:0000256" key="1">
    <source>
        <dbReference type="ARBA" id="ARBA00008791"/>
    </source>
</evidence>
<dbReference type="Pfam" id="PF00582">
    <property type="entry name" value="Usp"/>
    <property type="match status" value="1"/>
</dbReference>
<dbReference type="CDD" id="cd00293">
    <property type="entry name" value="USP-like"/>
    <property type="match status" value="1"/>
</dbReference>
<dbReference type="AlphaFoldDB" id="A0A927D052"/>
<comment type="caution">
    <text evidence="4">The sequence shown here is derived from an EMBL/GenBank/DDBJ whole genome shotgun (WGS) entry which is preliminary data.</text>
</comment>
<dbReference type="InterPro" id="IPR006016">
    <property type="entry name" value="UspA"/>
</dbReference>
<dbReference type="SUPFAM" id="SSF52402">
    <property type="entry name" value="Adenine nucleotide alpha hydrolases-like"/>
    <property type="match status" value="1"/>
</dbReference>
<comment type="subcellular location">
    <subcellularLocation>
        <location evidence="2">Cytoplasm</location>
    </subcellularLocation>
</comment>
<keyword evidence="2" id="KW-0963">Cytoplasm</keyword>
<keyword evidence="5" id="KW-1185">Reference proteome</keyword>
<dbReference type="Gene3D" id="3.40.50.620">
    <property type="entry name" value="HUPs"/>
    <property type="match status" value="1"/>
</dbReference>
<dbReference type="InterPro" id="IPR014729">
    <property type="entry name" value="Rossmann-like_a/b/a_fold"/>
</dbReference>
<gene>
    <name evidence="4" type="ORF">IEO70_17930</name>
</gene>
<evidence type="ECO:0000259" key="3">
    <source>
        <dbReference type="Pfam" id="PF00582"/>
    </source>
</evidence>
<evidence type="ECO:0000313" key="4">
    <source>
        <dbReference type="EMBL" id="MBD3110216.1"/>
    </source>
</evidence>
<dbReference type="PRINTS" id="PR01438">
    <property type="entry name" value="UNVRSLSTRESS"/>
</dbReference>
<dbReference type="PIRSF" id="PIRSF006276">
    <property type="entry name" value="UspA"/>
    <property type="match status" value="1"/>
</dbReference>
<dbReference type="PANTHER" id="PTHR46268:SF6">
    <property type="entry name" value="UNIVERSAL STRESS PROTEIN UP12"/>
    <property type="match status" value="1"/>
</dbReference>
<dbReference type="PANTHER" id="PTHR46268">
    <property type="entry name" value="STRESS RESPONSE PROTEIN NHAX"/>
    <property type="match status" value="1"/>
</dbReference>
<dbReference type="EMBL" id="JACXSI010000060">
    <property type="protein sequence ID" value="MBD3110216.1"/>
    <property type="molecule type" value="Genomic_DNA"/>
</dbReference>
<comment type="similarity">
    <text evidence="1 2">Belongs to the universal stress protein A family.</text>
</comment>
<reference evidence="4" key="1">
    <citation type="submission" date="2020-09" db="EMBL/GenBank/DDBJ databases">
        <title>Bacillus faecalis sp. nov., a moderately halophilic bacterium isolated from cow faeces.</title>
        <authorList>
            <person name="Jiang L."/>
            <person name="Lee J."/>
        </authorList>
    </citation>
    <scope>NUCLEOTIDE SEQUENCE</scope>
    <source>
        <strain evidence="4">AGMB 02131</strain>
    </source>
</reference>
<evidence type="ECO:0000256" key="2">
    <source>
        <dbReference type="PIRNR" id="PIRNR006276"/>
    </source>
</evidence>
<name>A0A927D052_9BACI</name>
<evidence type="ECO:0000313" key="5">
    <source>
        <dbReference type="Proteomes" id="UP000602076"/>
    </source>
</evidence>
<organism evidence="4 5">
    <name type="scientific">Peribacillus faecalis</name>
    <dbReference type="NCBI Taxonomy" id="2772559"/>
    <lineage>
        <taxon>Bacteria</taxon>
        <taxon>Bacillati</taxon>
        <taxon>Bacillota</taxon>
        <taxon>Bacilli</taxon>
        <taxon>Bacillales</taxon>
        <taxon>Bacillaceae</taxon>
        <taxon>Peribacillus</taxon>
    </lineage>
</organism>